<feature type="domain" description="ABC transmembrane type-1" evidence="10">
    <location>
        <begin position="311"/>
        <end position="570"/>
    </location>
</feature>
<protein>
    <submittedName>
        <fullName evidence="11">Uncharacterized protein</fullName>
    </submittedName>
</protein>
<keyword evidence="4" id="KW-0547">Nucleotide-binding</keyword>
<dbReference type="CDD" id="cd03244">
    <property type="entry name" value="ABCC_MRP_domain2"/>
    <property type="match status" value="1"/>
</dbReference>
<evidence type="ECO:0000256" key="4">
    <source>
        <dbReference type="ARBA" id="ARBA00022741"/>
    </source>
</evidence>
<keyword evidence="6 8" id="KW-1133">Transmembrane helix</keyword>
<evidence type="ECO:0000259" key="10">
    <source>
        <dbReference type="PROSITE" id="PS50929"/>
    </source>
</evidence>
<feature type="transmembrane region" description="Helical" evidence="8">
    <location>
        <begin position="106"/>
        <end position="124"/>
    </location>
</feature>
<keyword evidence="12" id="KW-1185">Reference proteome</keyword>
<dbReference type="GO" id="GO:0016887">
    <property type="term" value="F:ATP hydrolysis activity"/>
    <property type="evidence" value="ECO:0007669"/>
    <property type="project" value="InterPro"/>
</dbReference>
<evidence type="ECO:0000256" key="7">
    <source>
        <dbReference type="ARBA" id="ARBA00023136"/>
    </source>
</evidence>
<accession>A0AAV2BQ13</accession>
<dbReference type="Gene3D" id="3.40.50.300">
    <property type="entry name" value="P-loop containing nucleotide triphosphate hydrolases"/>
    <property type="match status" value="2"/>
</dbReference>
<feature type="transmembrane region" description="Helical" evidence="8">
    <location>
        <begin position="899"/>
        <end position="921"/>
    </location>
</feature>
<comment type="subcellular location">
    <subcellularLocation>
        <location evidence="1">Membrane</location>
        <topology evidence="1">Multi-pass membrane protein</topology>
    </subcellularLocation>
</comment>
<feature type="transmembrane region" description="Helical" evidence="8">
    <location>
        <begin position="299"/>
        <end position="320"/>
    </location>
</feature>
<sequence length="1459" mass="167027">MDFCNSTFWNWAAFWNADGPKLPSCFRHSVLMIVPCVILWILSIISSIREFFRRFGRLRSRPGLTPWTKFTVTKLVLTSLLILCSLAEGIYLLSQYNLKNVLISKAYYSSIIIRIFTFVLALYLQYKQNKERKLNSYALSAFWLLFFVCNLFSSPIITAFGVKLEEMTNPFIYTFRMITVIALSAQTLLSFFTDPPNSVSWNTQTNEFQIEQQPLLSRIFFSWMTKFVWHGYRNAFDNDNLPVIKQKMHAMHAFQRFQKQWCKKQRFQEISTEANRTFRKRVTHYIRHLSLTFAVYKSIWPWILITAPIELICSILSILPPILMDYIIQFAGNSEPVWHGYVYAASFFLVASLHTLLLVHNSNFLRNLCFFVHPALSSAIYRKCLRLTNTSMGISDLSEITKLAAVKAPQASEWLMDAHQMWSRPLRIIFLGALLCSYITEGVDLGFYLLTGIAIFIGYFGKKYDDFKKALKGLEESRTNSVNDVLKNMKTIKLCTWETPIMDRINSEREEEAKVLKKMIIYNGLIFFLWTITPYLFTLGLLIGFAIIKNRHLTPNVAFVTLLISNMILSECMGMQEKISKGNRAFRKVVDFLLRKQIDELVVDDEADIKNAIEIDAGIFQLDRESDPVLQEVTFSVPHGCLAAVVGPEDAEKRALFSTIIGDMHSPLKGCVRIMKGERLAYVGPDPWTLKENIRQEILFGKLMDEERYEAILKLCGLLPDIQNLPDGDLTKVGIRKTRLSEEQLQRVCLARAMYLDADIYLLDEAFNYLSSQGREDIFRHILGPNGLLKRKTRIISTRDLFILPECDKIFFMSEGRISESGSYHQLLQKDGGFAKWVERNLENSTGRKNDRTSILAKIYTSSISDEMEDLEDDDDENTKNGLNLRTVWTYFRFASIPLTFLTFLGFAGYLCFEIGANIWLSKWSSDLARRLDVNSVGIRAGIYVFLGFGQCMSLIISVCCMCFAFKRFAIHLYESIVRSTFRAPVEFFDTTSLNAILQRFGRDISKMDIHIPDIMQAIVGVMVVVLGSFIVISVYHPFFLIVISVTSICFVLLMRFYMTCNRRIQALQYRAQQQVVNSIIDSILAGSTIRAYRSQYEFANLHDELMDSHSRAVLASEQINRWFEIRLQFLANIFVFSAAMFSVAYKSSLNPAHVGLTMFYALNMANKLVRWVPIIAALIEDPMTSLQRIQEYSNSIKPEGFWTREQSPFSPNEWPDRGGIVFQDYSVKRNNGNGFMLQNINVVIPPGQKVAIVGGKGSGKITLVYGLLRAVNSESGTIFVDGVDIAMLGLHDLRSKIAYIPKTPVVFKESIRHNLDPLNKYSDEDLWRAVEMSHLTSCIASLEGGLDYRITKEEILSFGQKQQLSLARALLKNAKILVWDEDPVTEDLETDQLIRNIVTNELADCTVVTLSHRLYTVRDYERVLVMEDGRIVEDGKPAVLMTNTQSSFRQLCKGVGLL</sequence>
<feature type="transmembrane region" description="Helical" evidence="8">
    <location>
        <begin position="1128"/>
        <end position="1146"/>
    </location>
</feature>
<feature type="transmembrane region" description="Helical" evidence="8">
    <location>
        <begin position="524"/>
        <end position="547"/>
    </location>
</feature>
<dbReference type="Pfam" id="PF00664">
    <property type="entry name" value="ABC_membrane"/>
    <property type="match status" value="2"/>
</dbReference>
<evidence type="ECO:0000313" key="12">
    <source>
        <dbReference type="Proteomes" id="UP001497382"/>
    </source>
</evidence>
<evidence type="ECO:0000259" key="9">
    <source>
        <dbReference type="PROSITE" id="PS50893"/>
    </source>
</evidence>
<dbReference type="FunFam" id="3.40.50.300:FF:000163">
    <property type="entry name" value="Multidrug resistance-associated protein member 4"/>
    <property type="match status" value="1"/>
</dbReference>
<feature type="transmembrane region" description="Helical" evidence="8">
    <location>
        <begin position="1015"/>
        <end position="1033"/>
    </location>
</feature>
<dbReference type="InterPro" id="IPR027417">
    <property type="entry name" value="P-loop_NTPase"/>
</dbReference>
<keyword evidence="5" id="KW-0067">ATP-binding</keyword>
<gene>
    <name evidence="11" type="ORF">LARSCL_LOCUS20556</name>
</gene>
<evidence type="ECO:0000256" key="1">
    <source>
        <dbReference type="ARBA" id="ARBA00004141"/>
    </source>
</evidence>
<feature type="transmembrane region" description="Helical" evidence="8">
    <location>
        <begin position="340"/>
        <end position="359"/>
    </location>
</feature>
<feature type="transmembrane region" description="Helical" evidence="8">
    <location>
        <begin position="424"/>
        <end position="440"/>
    </location>
</feature>
<feature type="transmembrane region" description="Helical" evidence="8">
    <location>
        <begin position="30"/>
        <end position="52"/>
    </location>
</feature>
<comment type="caution">
    <text evidence="11">The sequence shown here is derived from an EMBL/GenBank/DDBJ whole genome shotgun (WGS) entry which is preliminary data.</text>
</comment>
<dbReference type="InterPro" id="IPR050173">
    <property type="entry name" value="ABC_transporter_C-like"/>
</dbReference>
<feature type="domain" description="ABC transporter" evidence="9">
    <location>
        <begin position="1223"/>
        <end position="1454"/>
    </location>
</feature>
<dbReference type="InterPro" id="IPR003439">
    <property type="entry name" value="ABC_transporter-like_ATP-bd"/>
</dbReference>
<evidence type="ECO:0000256" key="6">
    <source>
        <dbReference type="ARBA" id="ARBA00022989"/>
    </source>
</evidence>
<dbReference type="PROSITE" id="PS50893">
    <property type="entry name" value="ABC_TRANSPORTER_2"/>
    <property type="match status" value="2"/>
</dbReference>
<dbReference type="EMBL" id="CAXIEN010000444">
    <property type="protein sequence ID" value="CAL1297861.1"/>
    <property type="molecule type" value="Genomic_DNA"/>
</dbReference>
<proteinExistence type="predicted"/>
<evidence type="ECO:0000256" key="2">
    <source>
        <dbReference type="ARBA" id="ARBA00022448"/>
    </source>
</evidence>
<dbReference type="Gene3D" id="1.20.1560.10">
    <property type="entry name" value="ABC transporter type 1, transmembrane domain"/>
    <property type="match status" value="2"/>
</dbReference>
<dbReference type="InterPro" id="IPR011527">
    <property type="entry name" value="ABC1_TM_dom"/>
</dbReference>
<feature type="transmembrane region" description="Helical" evidence="8">
    <location>
        <begin position="136"/>
        <end position="160"/>
    </location>
</feature>
<dbReference type="SUPFAM" id="SSF90123">
    <property type="entry name" value="ABC transporter transmembrane region"/>
    <property type="match status" value="2"/>
</dbReference>
<reference evidence="11 12" key="1">
    <citation type="submission" date="2024-04" db="EMBL/GenBank/DDBJ databases">
        <authorList>
            <person name="Rising A."/>
            <person name="Reimegard J."/>
            <person name="Sonavane S."/>
            <person name="Akerstrom W."/>
            <person name="Nylinder S."/>
            <person name="Hedman E."/>
            <person name="Kallberg Y."/>
        </authorList>
    </citation>
    <scope>NUCLEOTIDE SEQUENCE [LARGE SCALE GENOMIC DNA]</scope>
</reference>
<feature type="transmembrane region" description="Helical" evidence="8">
    <location>
        <begin position="941"/>
        <end position="966"/>
    </location>
</feature>
<feature type="transmembrane region" description="Helical" evidence="8">
    <location>
        <begin position="172"/>
        <end position="192"/>
    </location>
</feature>
<dbReference type="GO" id="GO:0016020">
    <property type="term" value="C:membrane"/>
    <property type="evidence" value="ECO:0007669"/>
    <property type="project" value="UniProtKB-SubCell"/>
</dbReference>
<name>A0AAV2BQ13_9ARAC</name>
<evidence type="ECO:0000256" key="3">
    <source>
        <dbReference type="ARBA" id="ARBA00022692"/>
    </source>
</evidence>
<dbReference type="SUPFAM" id="SSF52540">
    <property type="entry name" value="P-loop containing nucleoside triphosphate hydrolases"/>
    <property type="match status" value="2"/>
</dbReference>
<feature type="transmembrane region" description="Helical" evidence="8">
    <location>
        <begin position="1039"/>
        <end position="1059"/>
    </location>
</feature>
<dbReference type="PROSITE" id="PS50929">
    <property type="entry name" value="ABC_TM1F"/>
    <property type="match status" value="2"/>
</dbReference>
<evidence type="ECO:0000256" key="5">
    <source>
        <dbReference type="ARBA" id="ARBA00022840"/>
    </source>
</evidence>
<feature type="transmembrane region" description="Helical" evidence="8">
    <location>
        <begin position="72"/>
        <end position="94"/>
    </location>
</feature>
<feature type="domain" description="ABC transmembrane type-1" evidence="10">
    <location>
        <begin position="901"/>
        <end position="1167"/>
    </location>
</feature>
<feature type="domain" description="ABC transporter" evidence="9">
    <location>
        <begin position="613"/>
        <end position="840"/>
    </location>
</feature>
<keyword evidence="2" id="KW-0813">Transport</keyword>
<dbReference type="GO" id="GO:0140359">
    <property type="term" value="F:ABC-type transporter activity"/>
    <property type="evidence" value="ECO:0007669"/>
    <property type="project" value="InterPro"/>
</dbReference>
<dbReference type="Proteomes" id="UP001497382">
    <property type="component" value="Unassembled WGS sequence"/>
</dbReference>
<dbReference type="GO" id="GO:0005524">
    <property type="term" value="F:ATP binding"/>
    <property type="evidence" value="ECO:0007669"/>
    <property type="project" value="UniProtKB-KW"/>
</dbReference>
<keyword evidence="7 8" id="KW-0472">Membrane</keyword>
<evidence type="ECO:0000256" key="8">
    <source>
        <dbReference type="SAM" id="Phobius"/>
    </source>
</evidence>
<dbReference type="InterPro" id="IPR036640">
    <property type="entry name" value="ABC1_TM_sf"/>
</dbReference>
<dbReference type="Pfam" id="PF00005">
    <property type="entry name" value="ABC_tran"/>
    <property type="match status" value="2"/>
</dbReference>
<organism evidence="11 12">
    <name type="scientific">Larinioides sclopetarius</name>
    <dbReference type="NCBI Taxonomy" id="280406"/>
    <lineage>
        <taxon>Eukaryota</taxon>
        <taxon>Metazoa</taxon>
        <taxon>Ecdysozoa</taxon>
        <taxon>Arthropoda</taxon>
        <taxon>Chelicerata</taxon>
        <taxon>Arachnida</taxon>
        <taxon>Araneae</taxon>
        <taxon>Araneomorphae</taxon>
        <taxon>Entelegynae</taxon>
        <taxon>Araneoidea</taxon>
        <taxon>Araneidae</taxon>
        <taxon>Larinioides</taxon>
    </lineage>
</organism>
<evidence type="ECO:0000313" key="11">
    <source>
        <dbReference type="EMBL" id="CAL1297861.1"/>
    </source>
</evidence>
<dbReference type="PANTHER" id="PTHR24223">
    <property type="entry name" value="ATP-BINDING CASSETTE SUB-FAMILY C"/>
    <property type="match status" value="1"/>
</dbReference>
<keyword evidence="3 8" id="KW-0812">Transmembrane</keyword>